<dbReference type="SUPFAM" id="SSF56784">
    <property type="entry name" value="HAD-like"/>
    <property type="match status" value="1"/>
</dbReference>
<accession>A0A812N6N0</accession>
<protein>
    <submittedName>
        <fullName evidence="1">YihX protein</fullName>
    </submittedName>
</protein>
<dbReference type="Proteomes" id="UP000649617">
    <property type="component" value="Unassembled WGS sequence"/>
</dbReference>
<keyword evidence="2" id="KW-1185">Reference proteome</keyword>
<dbReference type="InterPro" id="IPR023214">
    <property type="entry name" value="HAD_sf"/>
</dbReference>
<dbReference type="OrthoDB" id="408373at2759"/>
<reference evidence="1" key="1">
    <citation type="submission" date="2021-02" db="EMBL/GenBank/DDBJ databases">
        <authorList>
            <person name="Dougan E. K."/>
            <person name="Rhodes N."/>
            <person name="Thang M."/>
            <person name="Chan C."/>
        </authorList>
    </citation>
    <scope>NUCLEOTIDE SEQUENCE</scope>
</reference>
<dbReference type="PANTHER" id="PTHR43611:SF3">
    <property type="entry name" value="FLAVIN MONONUCLEOTIDE HYDROLASE 1, CHLOROPLATIC"/>
    <property type="match status" value="1"/>
</dbReference>
<organism evidence="1 2">
    <name type="scientific">Symbiodinium pilosum</name>
    <name type="common">Dinoflagellate</name>
    <dbReference type="NCBI Taxonomy" id="2952"/>
    <lineage>
        <taxon>Eukaryota</taxon>
        <taxon>Sar</taxon>
        <taxon>Alveolata</taxon>
        <taxon>Dinophyceae</taxon>
        <taxon>Suessiales</taxon>
        <taxon>Symbiodiniaceae</taxon>
        <taxon>Symbiodinium</taxon>
    </lineage>
</organism>
<proteinExistence type="predicted"/>
<dbReference type="PANTHER" id="PTHR43611">
    <property type="entry name" value="ALPHA-D-GLUCOSE 1-PHOSPHATE PHOSPHATASE"/>
    <property type="match status" value="1"/>
</dbReference>
<comment type="caution">
    <text evidence="1">The sequence shown here is derived from an EMBL/GenBank/DDBJ whole genome shotgun (WGS) entry which is preliminary data.</text>
</comment>
<dbReference type="Pfam" id="PF00702">
    <property type="entry name" value="Hydrolase"/>
    <property type="match status" value="1"/>
</dbReference>
<evidence type="ECO:0000313" key="1">
    <source>
        <dbReference type="EMBL" id="CAE7305209.1"/>
    </source>
</evidence>
<dbReference type="EMBL" id="CAJNIZ010010724">
    <property type="protein sequence ID" value="CAE7305209.1"/>
    <property type="molecule type" value="Genomic_DNA"/>
</dbReference>
<sequence>MFFRRFLQAAKTAWKAFRENPAATKDCFWQLVCETSGLEASAAKEADAEICETLRSHYADTLEVLNIARDQGIILGVISNHIGFWFHEECAKPCGLSTLVTPELLIVSSEVGCSKPSSRIFEIFLQRLQALHPGIAAADCIFVDDKAENVEAAEALGFRGLIFNAKTAAPGTLAEELKRAGLPLA</sequence>
<dbReference type="Gene3D" id="3.40.50.1000">
    <property type="entry name" value="HAD superfamily/HAD-like"/>
    <property type="match status" value="1"/>
</dbReference>
<gene>
    <name evidence="1" type="primary">yihX</name>
    <name evidence="1" type="ORF">SPIL2461_LOCUS6900</name>
</gene>
<name>A0A812N6N0_SYMPI</name>
<dbReference type="AlphaFoldDB" id="A0A812N6N0"/>
<dbReference type="InterPro" id="IPR036412">
    <property type="entry name" value="HAD-like_sf"/>
</dbReference>
<evidence type="ECO:0000313" key="2">
    <source>
        <dbReference type="Proteomes" id="UP000649617"/>
    </source>
</evidence>